<dbReference type="GO" id="GO:0030036">
    <property type="term" value="P:actin cytoskeleton organization"/>
    <property type="evidence" value="ECO:0007669"/>
    <property type="project" value="UniProtKB-ARBA"/>
</dbReference>
<evidence type="ECO:0000256" key="3">
    <source>
        <dbReference type="SAM" id="Coils"/>
    </source>
</evidence>
<dbReference type="InterPro" id="IPR036028">
    <property type="entry name" value="SH3-like_dom_sf"/>
</dbReference>
<dbReference type="SUPFAM" id="SSF103657">
    <property type="entry name" value="BAR/IMD domain-like"/>
    <property type="match status" value="1"/>
</dbReference>
<keyword evidence="3" id="KW-0175">Coiled coil</keyword>
<reference evidence="6" key="1">
    <citation type="submission" date="2022-07" db="EMBL/GenBank/DDBJ databases">
        <title>Genome Sequence of Agrocybe chaxingu.</title>
        <authorList>
            <person name="Buettner E."/>
        </authorList>
    </citation>
    <scope>NUCLEOTIDE SEQUENCE</scope>
    <source>
        <strain evidence="6">MP-N11</strain>
    </source>
</reference>
<dbReference type="Proteomes" id="UP001148786">
    <property type="component" value="Unassembled WGS sequence"/>
</dbReference>
<dbReference type="CDD" id="cd11912">
    <property type="entry name" value="SH3_Bzz1_1"/>
    <property type="match status" value="1"/>
</dbReference>
<name>A0A9W8JYL4_9AGAR</name>
<dbReference type="Gene3D" id="2.30.30.40">
    <property type="entry name" value="SH3 Domains"/>
    <property type="match status" value="2"/>
</dbReference>
<feature type="region of interest" description="Disordered" evidence="4">
    <location>
        <begin position="215"/>
        <end position="237"/>
    </location>
</feature>
<dbReference type="PROSITE" id="PS50002">
    <property type="entry name" value="SH3"/>
    <property type="match status" value="2"/>
</dbReference>
<accession>A0A9W8JYL4</accession>
<dbReference type="PANTHER" id="PTHR15735:SF21">
    <property type="entry name" value="PROTEIN NERVOUS WRECK"/>
    <property type="match status" value="1"/>
</dbReference>
<dbReference type="InterPro" id="IPR035459">
    <property type="entry name" value="Bzz1_SH3_1"/>
</dbReference>
<feature type="domain" description="SH3" evidence="5">
    <location>
        <begin position="563"/>
        <end position="615"/>
    </location>
</feature>
<dbReference type="Pfam" id="PF00611">
    <property type="entry name" value="FCH"/>
    <property type="match status" value="1"/>
</dbReference>
<dbReference type="GO" id="GO:0030833">
    <property type="term" value="P:regulation of actin filament polymerization"/>
    <property type="evidence" value="ECO:0007669"/>
    <property type="project" value="TreeGrafter"/>
</dbReference>
<dbReference type="AlphaFoldDB" id="A0A9W8JYL4"/>
<dbReference type="GO" id="GO:0030864">
    <property type="term" value="C:cortical actin cytoskeleton"/>
    <property type="evidence" value="ECO:0007669"/>
    <property type="project" value="UniProtKB-ARBA"/>
</dbReference>
<dbReference type="SUPFAM" id="SSF50044">
    <property type="entry name" value="SH3-domain"/>
    <property type="match status" value="2"/>
</dbReference>
<evidence type="ECO:0000313" key="7">
    <source>
        <dbReference type="Proteomes" id="UP001148786"/>
    </source>
</evidence>
<keyword evidence="7" id="KW-1185">Reference proteome</keyword>
<feature type="coiled-coil region" evidence="3">
    <location>
        <begin position="259"/>
        <end position="319"/>
    </location>
</feature>
<dbReference type="OrthoDB" id="8783038at2759"/>
<dbReference type="InterPro" id="IPR001060">
    <property type="entry name" value="FCH_dom"/>
</dbReference>
<dbReference type="Gene3D" id="1.20.1270.60">
    <property type="entry name" value="Arfaptin homology (AH) domain/BAR domain"/>
    <property type="match status" value="1"/>
</dbReference>
<feature type="domain" description="SH3" evidence="5">
    <location>
        <begin position="491"/>
        <end position="552"/>
    </location>
</feature>
<evidence type="ECO:0000313" key="6">
    <source>
        <dbReference type="EMBL" id="KAJ3507047.1"/>
    </source>
</evidence>
<dbReference type="InterPro" id="IPR001452">
    <property type="entry name" value="SH3_domain"/>
</dbReference>
<dbReference type="SMART" id="SM00326">
    <property type="entry name" value="SH3"/>
    <property type="match status" value="2"/>
</dbReference>
<protein>
    <recommendedName>
        <fullName evidence="5">SH3 domain-containing protein</fullName>
    </recommendedName>
</protein>
<dbReference type="InterPro" id="IPR027267">
    <property type="entry name" value="AH/BAR_dom_sf"/>
</dbReference>
<evidence type="ECO:0000259" key="5">
    <source>
        <dbReference type="PROSITE" id="PS50002"/>
    </source>
</evidence>
<dbReference type="EMBL" id="JANKHO010000700">
    <property type="protein sequence ID" value="KAJ3507047.1"/>
    <property type="molecule type" value="Genomic_DNA"/>
</dbReference>
<evidence type="ECO:0000256" key="1">
    <source>
        <dbReference type="ARBA" id="ARBA00022443"/>
    </source>
</evidence>
<dbReference type="Pfam" id="PF14604">
    <property type="entry name" value="SH3_9"/>
    <property type="match status" value="2"/>
</dbReference>
<evidence type="ECO:0000256" key="4">
    <source>
        <dbReference type="SAM" id="MobiDB-lite"/>
    </source>
</evidence>
<evidence type="ECO:0000256" key="2">
    <source>
        <dbReference type="PROSITE-ProRule" id="PRU00192"/>
    </source>
</evidence>
<dbReference type="PANTHER" id="PTHR15735">
    <property type="entry name" value="FCH AND DOUBLE SH3 DOMAINS PROTEIN"/>
    <property type="match status" value="1"/>
</dbReference>
<keyword evidence="1 2" id="KW-0728">SH3 domain</keyword>
<proteinExistence type="predicted"/>
<sequence>MLEPTSGQSFGQALPDQVERIAELFDAHLEVINDVRELYIARVALEREYAGKLQVLTKKASDKKAKTQSAFIVGNEPTKAWDANVLRQSSLNTAYDEILTSFTNSAQDHLNNADNWATQTVEVLRGLERKNVDSKKKVGLHPPYIFRIMEVTHTRGQEMAFFQKLLSDRDRIYSERLKASGAFVNHMEPWLTYEVLRANKRFYDDDCTEVETFRQKQGRATDDRHADRAARQAEQQRNDMLNSKNSYIISTAVANQAKAKLYEEDLPKLENEFQAMQRRLVERFVQVLLQSQKLHLSHLDTLKSRVANAEEKLKQVDVVRDQDLFIDHNVRPFIAPDDWKFEPSSIHYDTDSMSIDPAPKIVIQNKLRRSREKLEELIPLMESRRTESSQLSSQVSSYIPDHTLGTIDELHDRYLDAEHQVVFYATSERILKTEIDVIVDAVGGFFEATFIQELVLLHPHPMWLLFDQSGVMAPSASSFVQSIASEDSSVEEHVEAKVLFDFNATSEFELGVQDGAYVHVLEPDDGSGWVKVVDKDGNSGLVPASYLEILNGERDETRAAQDGTGERVRAIYPYSAQSADELDLAVGEVLVLSSGTTGGKNYADGWWEGESIRVA</sequence>
<gene>
    <name evidence="6" type="ORF">NLJ89_g6523</name>
</gene>
<organism evidence="6 7">
    <name type="scientific">Agrocybe chaxingu</name>
    <dbReference type="NCBI Taxonomy" id="84603"/>
    <lineage>
        <taxon>Eukaryota</taxon>
        <taxon>Fungi</taxon>
        <taxon>Dikarya</taxon>
        <taxon>Basidiomycota</taxon>
        <taxon>Agaricomycotina</taxon>
        <taxon>Agaricomycetes</taxon>
        <taxon>Agaricomycetidae</taxon>
        <taxon>Agaricales</taxon>
        <taxon>Agaricineae</taxon>
        <taxon>Strophariaceae</taxon>
        <taxon>Agrocybe</taxon>
    </lineage>
</organism>
<dbReference type="SMART" id="SM00055">
    <property type="entry name" value="FCH"/>
    <property type="match status" value="1"/>
</dbReference>
<comment type="caution">
    <text evidence="6">The sequence shown here is derived from an EMBL/GenBank/DDBJ whole genome shotgun (WGS) entry which is preliminary data.</text>
</comment>